<organism evidence="6 7">
    <name type="scientific">Yinghuangia soli</name>
    <dbReference type="NCBI Taxonomy" id="2908204"/>
    <lineage>
        <taxon>Bacteria</taxon>
        <taxon>Bacillati</taxon>
        <taxon>Actinomycetota</taxon>
        <taxon>Actinomycetes</taxon>
        <taxon>Kitasatosporales</taxon>
        <taxon>Streptomycetaceae</taxon>
        <taxon>Yinghuangia</taxon>
    </lineage>
</organism>
<evidence type="ECO:0000313" key="6">
    <source>
        <dbReference type="EMBL" id="MCF2526999.1"/>
    </source>
</evidence>
<evidence type="ECO:0000259" key="4">
    <source>
        <dbReference type="PROSITE" id="PS51071"/>
    </source>
</evidence>
<evidence type="ECO:0000256" key="1">
    <source>
        <dbReference type="ARBA" id="ARBA00023015"/>
    </source>
</evidence>
<dbReference type="InterPro" id="IPR000281">
    <property type="entry name" value="HTH_RpiR"/>
</dbReference>
<dbReference type="InterPro" id="IPR046348">
    <property type="entry name" value="SIS_dom_sf"/>
</dbReference>
<keyword evidence="3" id="KW-0804">Transcription</keyword>
<dbReference type="PROSITE" id="PS51464">
    <property type="entry name" value="SIS"/>
    <property type="match status" value="1"/>
</dbReference>
<dbReference type="SUPFAM" id="SSF53697">
    <property type="entry name" value="SIS domain"/>
    <property type="match status" value="1"/>
</dbReference>
<proteinExistence type="predicted"/>
<dbReference type="GO" id="GO:0003677">
    <property type="term" value="F:DNA binding"/>
    <property type="evidence" value="ECO:0007669"/>
    <property type="project" value="UniProtKB-KW"/>
</dbReference>
<feature type="domain" description="SIS" evidence="5">
    <location>
        <begin position="138"/>
        <end position="278"/>
    </location>
</feature>
<name>A0AA41PW74_9ACTN</name>
<keyword evidence="1" id="KW-0805">Transcription regulation</keyword>
<dbReference type="PANTHER" id="PTHR30514">
    <property type="entry name" value="GLUCOKINASE"/>
    <property type="match status" value="1"/>
</dbReference>
<dbReference type="Gene3D" id="3.40.50.10490">
    <property type="entry name" value="Glucose-6-phosphate isomerase like protein, domain 1"/>
    <property type="match status" value="1"/>
</dbReference>
<dbReference type="GO" id="GO:0003700">
    <property type="term" value="F:DNA-binding transcription factor activity"/>
    <property type="evidence" value="ECO:0007669"/>
    <property type="project" value="InterPro"/>
</dbReference>
<feature type="domain" description="HTH rpiR-type" evidence="4">
    <location>
        <begin position="18"/>
        <end position="94"/>
    </location>
</feature>
<dbReference type="InterPro" id="IPR036388">
    <property type="entry name" value="WH-like_DNA-bd_sf"/>
</dbReference>
<dbReference type="InterPro" id="IPR009057">
    <property type="entry name" value="Homeodomain-like_sf"/>
</dbReference>
<dbReference type="InterPro" id="IPR035472">
    <property type="entry name" value="RpiR-like_SIS"/>
</dbReference>
<dbReference type="Gene3D" id="1.10.10.10">
    <property type="entry name" value="Winged helix-like DNA-binding domain superfamily/Winged helix DNA-binding domain"/>
    <property type="match status" value="1"/>
</dbReference>
<dbReference type="InterPro" id="IPR001347">
    <property type="entry name" value="SIS_dom"/>
</dbReference>
<accession>A0AA41PW74</accession>
<sequence length="295" mass="30721">MEQYSKPSAEAGFDHDSPPVLELARSHASALSRAEQRVADAVAAAPAEVVRMSVGDLARVSDTSIGTVTRFCQRLGLRGFQDLKLALARESAPVHRRLAEDVEPGDSPAQVAAKVLASSARALDDAVRLVDGDAVAQVVDALLGSRRIVFAAVGTSAPLAADAAYRMATMGLDAVFAADPHVQHVTARTLRAGDLCFAISHTGATRETVAVLRTARATGAGTIALTSFAGSPAAAAADLVLVAGSRETAYRVEAMSSRLVHLALLDAVHVSLALRHPPARDALAAAEELLAEHRY</sequence>
<evidence type="ECO:0000256" key="3">
    <source>
        <dbReference type="ARBA" id="ARBA00023163"/>
    </source>
</evidence>
<evidence type="ECO:0000256" key="2">
    <source>
        <dbReference type="ARBA" id="ARBA00023125"/>
    </source>
</evidence>
<reference evidence="6" key="1">
    <citation type="submission" date="2022-01" db="EMBL/GenBank/DDBJ databases">
        <title>Genome-Based Taxonomic Classification of the Phylum Actinobacteria.</title>
        <authorList>
            <person name="Gao Y."/>
        </authorList>
    </citation>
    <scope>NUCLEOTIDE SEQUENCE</scope>
    <source>
        <strain evidence="6">KLBMP 8922</strain>
    </source>
</reference>
<dbReference type="AlphaFoldDB" id="A0AA41PW74"/>
<dbReference type="Pfam" id="PF01380">
    <property type="entry name" value="SIS"/>
    <property type="match status" value="1"/>
</dbReference>
<keyword evidence="7" id="KW-1185">Reference proteome</keyword>
<dbReference type="PROSITE" id="PS51071">
    <property type="entry name" value="HTH_RPIR"/>
    <property type="match status" value="1"/>
</dbReference>
<dbReference type="GO" id="GO:1901135">
    <property type="term" value="P:carbohydrate derivative metabolic process"/>
    <property type="evidence" value="ECO:0007669"/>
    <property type="project" value="InterPro"/>
</dbReference>
<dbReference type="PANTHER" id="PTHR30514:SF1">
    <property type="entry name" value="HTH-TYPE TRANSCRIPTIONAL REGULATOR HEXR-RELATED"/>
    <property type="match status" value="1"/>
</dbReference>
<dbReference type="InterPro" id="IPR047640">
    <property type="entry name" value="RpiR-like"/>
</dbReference>
<evidence type="ECO:0000313" key="7">
    <source>
        <dbReference type="Proteomes" id="UP001165378"/>
    </source>
</evidence>
<dbReference type="RefSeq" id="WP_235051153.1">
    <property type="nucleotide sequence ID" value="NZ_JAKFHA010000003.1"/>
</dbReference>
<dbReference type="EMBL" id="JAKFHA010000003">
    <property type="protein sequence ID" value="MCF2526999.1"/>
    <property type="molecule type" value="Genomic_DNA"/>
</dbReference>
<keyword evidence="2" id="KW-0238">DNA-binding</keyword>
<gene>
    <name evidence="6" type="ORF">LZ495_07185</name>
</gene>
<dbReference type="GO" id="GO:0097367">
    <property type="term" value="F:carbohydrate derivative binding"/>
    <property type="evidence" value="ECO:0007669"/>
    <property type="project" value="InterPro"/>
</dbReference>
<evidence type="ECO:0000259" key="5">
    <source>
        <dbReference type="PROSITE" id="PS51464"/>
    </source>
</evidence>
<protein>
    <submittedName>
        <fullName evidence="6">MurR/RpiR family transcriptional regulator</fullName>
    </submittedName>
</protein>
<dbReference type="Pfam" id="PF01418">
    <property type="entry name" value="HTH_6"/>
    <property type="match status" value="1"/>
</dbReference>
<dbReference type="CDD" id="cd05013">
    <property type="entry name" value="SIS_RpiR"/>
    <property type="match status" value="1"/>
</dbReference>
<dbReference type="SUPFAM" id="SSF46689">
    <property type="entry name" value="Homeodomain-like"/>
    <property type="match status" value="1"/>
</dbReference>
<dbReference type="Proteomes" id="UP001165378">
    <property type="component" value="Unassembled WGS sequence"/>
</dbReference>
<comment type="caution">
    <text evidence="6">The sequence shown here is derived from an EMBL/GenBank/DDBJ whole genome shotgun (WGS) entry which is preliminary data.</text>
</comment>